<dbReference type="RefSeq" id="WP_209749015.1">
    <property type="nucleotide sequence ID" value="NZ_JBHSMH010000067.1"/>
</dbReference>
<evidence type="ECO:0000313" key="2">
    <source>
        <dbReference type="EMBL" id="MFC5470557.1"/>
    </source>
</evidence>
<evidence type="ECO:0008006" key="4">
    <source>
        <dbReference type="Google" id="ProtNLM"/>
    </source>
</evidence>
<dbReference type="Proteomes" id="UP001596105">
    <property type="component" value="Unassembled WGS sequence"/>
</dbReference>
<keyword evidence="3" id="KW-1185">Reference proteome</keyword>
<accession>A0ABW0M056</accession>
<reference evidence="3" key="1">
    <citation type="journal article" date="2019" name="Int. J. Syst. Evol. Microbiol.">
        <title>The Global Catalogue of Microorganisms (GCM) 10K type strain sequencing project: providing services to taxonomists for standard genome sequencing and annotation.</title>
        <authorList>
            <consortium name="The Broad Institute Genomics Platform"/>
            <consortium name="The Broad Institute Genome Sequencing Center for Infectious Disease"/>
            <person name="Wu L."/>
            <person name="Ma J."/>
        </authorList>
    </citation>
    <scope>NUCLEOTIDE SEQUENCE [LARGE SCALE GENOMIC DNA]</scope>
    <source>
        <strain evidence="3">CCUG 57113</strain>
    </source>
</reference>
<evidence type="ECO:0000313" key="3">
    <source>
        <dbReference type="Proteomes" id="UP001596105"/>
    </source>
</evidence>
<dbReference type="EMBL" id="JBHSMH010000067">
    <property type="protein sequence ID" value="MFC5470557.1"/>
    <property type="molecule type" value="Genomic_DNA"/>
</dbReference>
<feature type="compositionally biased region" description="Low complexity" evidence="1">
    <location>
        <begin position="41"/>
        <end position="59"/>
    </location>
</feature>
<evidence type="ECO:0000256" key="1">
    <source>
        <dbReference type="SAM" id="MobiDB-lite"/>
    </source>
</evidence>
<sequence>MNLRFKATTGIIALTLLLAGCGSKSGGEESPSASPSPSPSASPSASFQLPSESPSESPSADPGVSILKDFVQLASQGPAVDELYGKLKTDIGQVKPEQADEMIRELEKYYESDLPVLEKKYEADDVQAKLIGLKWPIDEKQVDGLKDDSLSSLVHGTLEGGYKLETAEGFIFPVVDYGKLTDYSAKTTEAMSAYLDVRAAESDNPSASDGGLIISLDELASRTLAAESYVVAFPDSPEREAIEQTFVNYLQMYLIGLDNTPIFDWETFHLLPDTKKQFEQTVADHGGTVTGKMTKQLLDVLAETKGAVFVEGIDGMQEDVPAVKQFRDKLESTARALLPTGKK</sequence>
<feature type="region of interest" description="Disordered" evidence="1">
    <location>
        <begin position="23"/>
        <end position="62"/>
    </location>
</feature>
<organism evidence="2 3">
    <name type="scientific">Cohnella suwonensis</name>
    <dbReference type="NCBI Taxonomy" id="696072"/>
    <lineage>
        <taxon>Bacteria</taxon>
        <taxon>Bacillati</taxon>
        <taxon>Bacillota</taxon>
        <taxon>Bacilli</taxon>
        <taxon>Bacillales</taxon>
        <taxon>Paenibacillaceae</taxon>
        <taxon>Cohnella</taxon>
    </lineage>
</organism>
<protein>
    <recommendedName>
        <fullName evidence="4">DUF3502 domain-containing protein</fullName>
    </recommendedName>
</protein>
<comment type="caution">
    <text evidence="2">The sequence shown here is derived from an EMBL/GenBank/DDBJ whole genome shotgun (WGS) entry which is preliminary data.</text>
</comment>
<name>A0ABW0M056_9BACL</name>
<gene>
    <name evidence="2" type="ORF">ACFPPD_17840</name>
</gene>
<dbReference type="PROSITE" id="PS51257">
    <property type="entry name" value="PROKAR_LIPOPROTEIN"/>
    <property type="match status" value="1"/>
</dbReference>
<proteinExistence type="predicted"/>